<dbReference type="Proteomes" id="UP000886653">
    <property type="component" value="Unassembled WGS sequence"/>
</dbReference>
<dbReference type="AlphaFoldDB" id="A0A9P6NEU4"/>
<feature type="compositionally biased region" description="Polar residues" evidence="1">
    <location>
        <begin position="18"/>
        <end position="36"/>
    </location>
</feature>
<reference evidence="3" key="1">
    <citation type="submission" date="2013-11" db="EMBL/GenBank/DDBJ databases">
        <title>Genome sequence of the fusiform rust pathogen reveals effectors for host alternation and coevolution with pine.</title>
        <authorList>
            <consortium name="DOE Joint Genome Institute"/>
            <person name="Smith K."/>
            <person name="Pendleton A."/>
            <person name="Kubisiak T."/>
            <person name="Anderson C."/>
            <person name="Salamov A."/>
            <person name="Aerts A."/>
            <person name="Riley R."/>
            <person name="Clum A."/>
            <person name="Lindquist E."/>
            <person name="Ence D."/>
            <person name="Campbell M."/>
            <person name="Kronenberg Z."/>
            <person name="Feau N."/>
            <person name="Dhillon B."/>
            <person name="Hamelin R."/>
            <person name="Burleigh J."/>
            <person name="Smith J."/>
            <person name="Yandell M."/>
            <person name="Nelson C."/>
            <person name="Grigoriev I."/>
            <person name="Davis J."/>
        </authorList>
    </citation>
    <scope>NUCLEOTIDE SEQUENCE</scope>
    <source>
        <strain evidence="3">G11</strain>
    </source>
</reference>
<keyword evidence="4" id="KW-1185">Reference proteome</keyword>
<keyword evidence="2" id="KW-0472">Membrane</keyword>
<accession>A0A9P6NEU4</accession>
<keyword evidence="2" id="KW-1133">Transmembrane helix</keyword>
<proteinExistence type="predicted"/>
<comment type="caution">
    <text evidence="3">The sequence shown here is derived from an EMBL/GenBank/DDBJ whole genome shotgun (WGS) entry which is preliminary data.</text>
</comment>
<evidence type="ECO:0000256" key="2">
    <source>
        <dbReference type="SAM" id="Phobius"/>
    </source>
</evidence>
<evidence type="ECO:0000256" key="1">
    <source>
        <dbReference type="SAM" id="MobiDB-lite"/>
    </source>
</evidence>
<sequence length="112" mass="12885">MMSWNRLNPFSEPRTRPISHSTNSTIDNLTTNSDPHLSSKLVPPNYHHQQQPPPGLEVELQGVSSQSLLITASLFCFFCFFLLYSRVTPTFLDCSSLVRIKLHHHQRLRNPQ</sequence>
<evidence type="ECO:0000313" key="4">
    <source>
        <dbReference type="Proteomes" id="UP000886653"/>
    </source>
</evidence>
<evidence type="ECO:0008006" key="5">
    <source>
        <dbReference type="Google" id="ProtNLM"/>
    </source>
</evidence>
<dbReference type="EMBL" id="MU167298">
    <property type="protein sequence ID" value="KAG0144297.1"/>
    <property type="molecule type" value="Genomic_DNA"/>
</dbReference>
<organism evidence="3 4">
    <name type="scientific">Cronartium quercuum f. sp. fusiforme G11</name>
    <dbReference type="NCBI Taxonomy" id="708437"/>
    <lineage>
        <taxon>Eukaryota</taxon>
        <taxon>Fungi</taxon>
        <taxon>Dikarya</taxon>
        <taxon>Basidiomycota</taxon>
        <taxon>Pucciniomycotina</taxon>
        <taxon>Pucciniomycetes</taxon>
        <taxon>Pucciniales</taxon>
        <taxon>Coleosporiaceae</taxon>
        <taxon>Cronartium</taxon>
    </lineage>
</organism>
<keyword evidence="2" id="KW-0812">Transmembrane</keyword>
<evidence type="ECO:0000313" key="3">
    <source>
        <dbReference type="EMBL" id="KAG0144297.1"/>
    </source>
</evidence>
<name>A0A9P6NEU4_9BASI</name>
<protein>
    <recommendedName>
        <fullName evidence="5">Transmembrane protein</fullName>
    </recommendedName>
</protein>
<feature type="region of interest" description="Disordered" evidence="1">
    <location>
        <begin position="1"/>
        <end position="57"/>
    </location>
</feature>
<gene>
    <name evidence="3" type="ORF">CROQUDRAFT_636311</name>
</gene>
<feature type="transmembrane region" description="Helical" evidence="2">
    <location>
        <begin position="63"/>
        <end position="84"/>
    </location>
</feature>